<feature type="domain" description="HTH arsR-type" evidence="5">
    <location>
        <begin position="1"/>
        <end position="90"/>
    </location>
</feature>
<dbReference type="EMBL" id="JBIAQY010000005">
    <property type="protein sequence ID" value="MFF3569639.1"/>
    <property type="molecule type" value="Genomic_DNA"/>
</dbReference>
<feature type="region of interest" description="Disordered" evidence="4">
    <location>
        <begin position="83"/>
        <end position="128"/>
    </location>
</feature>
<evidence type="ECO:0000256" key="1">
    <source>
        <dbReference type="ARBA" id="ARBA00023015"/>
    </source>
</evidence>
<proteinExistence type="predicted"/>
<dbReference type="InterPro" id="IPR001845">
    <property type="entry name" value="HTH_ArsR_DNA-bd_dom"/>
</dbReference>
<dbReference type="Pfam" id="PF12840">
    <property type="entry name" value="HTH_20"/>
    <property type="match status" value="1"/>
</dbReference>
<keyword evidence="7" id="KW-1185">Reference proteome</keyword>
<dbReference type="RefSeq" id="WP_051192707.1">
    <property type="nucleotide sequence ID" value="NZ_JBIAQY010000005.1"/>
</dbReference>
<comment type="caution">
    <text evidence="6">The sequence shown here is derived from an EMBL/GenBank/DDBJ whole genome shotgun (WGS) entry which is preliminary data.</text>
</comment>
<evidence type="ECO:0000259" key="5">
    <source>
        <dbReference type="PROSITE" id="PS50987"/>
    </source>
</evidence>
<organism evidence="6 7">
    <name type="scientific">Nocardia jiangxiensis</name>
    <dbReference type="NCBI Taxonomy" id="282685"/>
    <lineage>
        <taxon>Bacteria</taxon>
        <taxon>Bacillati</taxon>
        <taxon>Actinomycetota</taxon>
        <taxon>Actinomycetes</taxon>
        <taxon>Mycobacteriales</taxon>
        <taxon>Nocardiaceae</taxon>
        <taxon>Nocardia</taxon>
    </lineage>
</organism>
<name>A0ABW6S1R7_9NOCA</name>
<dbReference type="CDD" id="cd00090">
    <property type="entry name" value="HTH_ARSR"/>
    <property type="match status" value="1"/>
</dbReference>
<gene>
    <name evidence="6" type="ORF">ACFYXQ_17860</name>
</gene>
<dbReference type="PROSITE" id="PS50987">
    <property type="entry name" value="HTH_ARSR_2"/>
    <property type="match status" value="1"/>
</dbReference>
<dbReference type="SUPFAM" id="SSF46785">
    <property type="entry name" value="Winged helix' DNA-binding domain"/>
    <property type="match status" value="1"/>
</dbReference>
<keyword evidence="2" id="KW-0238">DNA-binding</keyword>
<dbReference type="InterPro" id="IPR036388">
    <property type="entry name" value="WH-like_DNA-bd_sf"/>
</dbReference>
<evidence type="ECO:0000256" key="4">
    <source>
        <dbReference type="SAM" id="MobiDB-lite"/>
    </source>
</evidence>
<dbReference type="Gene3D" id="1.10.10.10">
    <property type="entry name" value="Winged helix-like DNA-binding domain superfamily/Winged helix DNA-binding domain"/>
    <property type="match status" value="1"/>
</dbReference>
<protein>
    <submittedName>
        <fullName evidence="6">ArsR/SmtB family transcription factor</fullName>
    </submittedName>
</protein>
<dbReference type="PANTHER" id="PTHR33154:SF33">
    <property type="entry name" value="TRANSCRIPTIONAL REPRESSOR SDPR"/>
    <property type="match status" value="1"/>
</dbReference>
<dbReference type="SMART" id="SM00418">
    <property type="entry name" value="HTH_ARSR"/>
    <property type="match status" value="1"/>
</dbReference>
<dbReference type="PRINTS" id="PR00778">
    <property type="entry name" value="HTHARSR"/>
</dbReference>
<dbReference type="InterPro" id="IPR036390">
    <property type="entry name" value="WH_DNA-bd_sf"/>
</dbReference>
<dbReference type="InterPro" id="IPR051081">
    <property type="entry name" value="HTH_MetalResp_TranReg"/>
</dbReference>
<sequence length="128" mass="14011">MDAFGVLGNPARRQILELLASGEKSSGAITRAISEQRGISEAAVSQHLKALLDNGLATVRPAGMNRFYTVDIDGLHRLTSWLSQFPQPPRPDLHSPQAPQRRHQYRRPSPDRTAHGIPAVHARQAGGH</sequence>
<dbReference type="Proteomes" id="UP001601992">
    <property type="component" value="Unassembled WGS sequence"/>
</dbReference>
<keyword evidence="1" id="KW-0805">Transcription regulation</keyword>
<evidence type="ECO:0000256" key="3">
    <source>
        <dbReference type="ARBA" id="ARBA00023163"/>
    </source>
</evidence>
<evidence type="ECO:0000313" key="7">
    <source>
        <dbReference type="Proteomes" id="UP001601992"/>
    </source>
</evidence>
<keyword evidence="3" id="KW-0804">Transcription</keyword>
<evidence type="ECO:0000256" key="2">
    <source>
        <dbReference type="ARBA" id="ARBA00023125"/>
    </source>
</evidence>
<evidence type="ECO:0000313" key="6">
    <source>
        <dbReference type="EMBL" id="MFF3569639.1"/>
    </source>
</evidence>
<reference evidence="6 7" key="1">
    <citation type="submission" date="2024-10" db="EMBL/GenBank/DDBJ databases">
        <title>The Natural Products Discovery Center: Release of the First 8490 Sequenced Strains for Exploring Actinobacteria Biosynthetic Diversity.</title>
        <authorList>
            <person name="Kalkreuter E."/>
            <person name="Kautsar S.A."/>
            <person name="Yang D."/>
            <person name="Bader C.D."/>
            <person name="Teijaro C.N."/>
            <person name="Fluegel L."/>
            <person name="Davis C.M."/>
            <person name="Simpson J.R."/>
            <person name="Lauterbach L."/>
            <person name="Steele A.D."/>
            <person name="Gui C."/>
            <person name="Meng S."/>
            <person name="Li G."/>
            <person name="Viehrig K."/>
            <person name="Ye F."/>
            <person name="Su P."/>
            <person name="Kiefer A.F."/>
            <person name="Nichols A."/>
            <person name="Cepeda A.J."/>
            <person name="Yan W."/>
            <person name="Fan B."/>
            <person name="Jiang Y."/>
            <person name="Adhikari A."/>
            <person name="Zheng C.-J."/>
            <person name="Schuster L."/>
            <person name="Cowan T.M."/>
            <person name="Smanski M.J."/>
            <person name="Chevrette M.G."/>
            <person name="De Carvalho L.P.S."/>
            <person name="Shen B."/>
        </authorList>
    </citation>
    <scope>NUCLEOTIDE SEQUENCE [LARGE SCALE GENOMIC DNA]</scope>
    <source>
        <strain evidence="6 7">NPDC002593</strain>
    </source>
</reference>
<accession>A0ABW6S1R7</accession>
<dbReference type="PANTHER" id="PTHR33154">
    <property type="entry name" value="TRANSCRIPTIONAL REGULATOR, ARSR FAMILY"/>
    <property type="match status" value="1"/>
</dbReference>
<dbReference type="InterPro" id="IPR011991">
    <property type="entry name" value="ArsR-like_HTH"/>
</dbReference>